<dbReference type="PROSITE" id="PS50113">
    <property type="entry name" value="PAC"/>
    <property type="match status" value="1"/>
</dbReference>
<dbReference type="SUPFAM" id="SSF55874">
    <property type="entry name" value="ATPase domain of HSP90 chaperone/DNA topoisomerase II/histidine kinase"/>
    <property type="match status" value="1"/>
</dbReference>
<dbReference type="PANTHER" id="PTHR43304:SF1">
    <property type="entry name" value="PAC DOMAIN-CONTAINING PROTEIN"/>
    <property type="match status" value="1"/>
</dbReference>
<dbReference type="InterPro" id="IPR000700">
    <property type="entry name" value="PAS-assoc_C"/>
</dbReference>
<feature type="transmembrane region" description="Helical" evidence="11">
    <location>
        <begin position="152"/>
        <end position="170"/>
    </location>
</feature>
<dbReference type="InterPro" id="IPR036890">
    <property type="entry name" value="HATPase_C_sf"/>
</dbReference>
<dbReference type="InterPro" id="IPR003594">
    <property type="entry name" value="HATPase_dom"/>
</dbReference>
<dbReference type="eggNOG" id="COG4251">
    <property type="taxonomic scope" value="Bacteria"/>
</dbReference>
<accession>K9GLU0</accession>
<dbReference type="InterPro" id="IPR052162">
    <property type="entry name" value="Sensor_kinase/Photoreceptor"/>
</dbReference>
<evidence type="ECO:0000259" key="12">
    <source>
        <dbReference type="PROSITE" id="PS50109"/>
    </source>
</evidence>
<evidence type="ECO:0000256" key="9">
    <source>
        <dbReference type="ARBA" id="ARBA00022989"/>
    </source>
</evidence>
<keyword evidence="7 11" id="KW-0812">Transmembrane</keyword>
<evidence type="ECO:0000256" key="3">
    <source>
        <dbReference type="ARBA" id="ARBA00012438"/>
    </source>
</evidence>
<name>K9GLU0_9PROT</name>
<evidence type="ECO:0000256" key="8">
    <source>
        <dbReference type="ARBA" id="ARBA00022777"/>
    </source>
</evidence>
<gene>
    <name evidence="15" type="ORF">C882_3348</name>
</gene>
<feature type="domain" description="PAC" evidence="14">
    <location>
        <begin position="305"/>
        <end position="359"/>
    </location>
</feature>
<feature type="transmembrane region" description="Helical" evidence="11">
    <location>
        <begin position="125"/>
        <end position="146"/>
    </location>
</feature>
<dbReference type="CDD" id="cd00082">
    <property type="entry name" value="HisKA"/>
    <property type="match status" value="1"/>
</dbReference>
<comment type="caution">
    <text evidence="15">The sequence shown here is derived from an EMBL/GenBank/DDBJ whole genome shotgun (WGS) entry which is preliminary data.</text>
</comment>
<evidence type="ECO:0000259" key="14">
    <source>
        <dbReference type="PROSITE" id="PS50113"/>
    </source>
</evidence>
<organism evidence="15 16">
    <name type="scientific">Caenispirillum salinarum AK4</name>
    <dbReference type="NCBI Taxonomy" id="1238182"/>
    <lineage>
        <taxon>Bacteria</taxon>
        <taxon>Pseudomonadati</taxon>
        <taxon>Pseudomonadota</taxon>
        <taxon>Alphaproteobacteria</taxon>
        <taxon>Rhodospirillales</taxon>
        <taxon>Novispirillaceae</taxon>
        <taxon>Caenispirillum</taxon>
    </lineage>
</organism>
<evidence type="ECO:0000256" key="2">
    <source>
        <dbReference type="ARBA" id="ARBA00004651"/>
    </source>
</evidence>
<dbReference type="Pfam" id="PF02518">
    <property type="entry name" value="HATPase_c"/>
    <property type="match status" value="1"/>
</dbReference>
<dbReference type="InterPro" id="IPR004358">
    <property type="entry name" value="Sig_transdc_His_kin-like_C"/>
</dbReference>
<dbReference type="PROSITE" id="PS50109">
    <property type="entry name" value="HIS_KIN"/>
    <property type="match status" value="1"/>
</dbReference>
<dbReference type="InterPro" id="IPR035965">
    <property type="entry name" value="PAS-like_dom_sf"/>
</dbReference>
<evidence type="ECO:0000256" key="7">
    <source>
        <dbReference type="ARBA" id="ARBA00022692"/>
    </source>
</evidence>
<dbReference type="EC" id="2.7.13.3" evidence="3"/>
<dbReference type="AlphaFoldDB" id="K9GLU0"/>
<feature type="domain" description="PAS" evidence="13">
    <location>
        <begin position="234"/>
        <end position="280"/>
    </location>
</feature>
<protein>
    <recommendedName>
        <fullName evidence="3">histidine kinase</fullName>
        <ecNumber evidence="3">2.7.13.3</ecNumber>
    </recommendedName>
</protein>
<feature type="transmembrane region" description="Helical" evidence="11">
    <location>
        <begin position="54"/>
        <end position="82"/>
    </location>
</feature>
<dbReference type="EMBL" id="ANHY01000041">
    <property type="protein sequence ID" value="EKV26017.1"/>
    <property type="molecule type" value="Genomic_DNA"/>
</dbReference>
<dbReference type="InterPro" id="IPR036097">
    <property type="entry name" value="HisK_dim/P_sf"/>
</dbReference>
<dbReference type="PANTHER" id="PTHR43304">
    <property type="entry name" value="PHYTOCHROME-LIKE PROTEIN CPH1"/>
    <property type="match status" value="1"/>
</dbReference>
<dbReference type="InterPro" id="IPR007895">
    <property type="entry name" value="MASE1"/>
</dbReference>
<dbReference type="Pfam" id="PF05231">
    <property type="entry name" value="MASE1"/>
    <property type="match status" value="1"/>
</dbReference>
<dbReference type="GO" id="GO:0000155">
    <property type="term" value="F:phosphorelay sensor kinase activity"/>
    <property type="evidence" value="ECO:0007669"/>
    <property type="project" value="InterPro"/>
</dbReference>
<reference evidence="15 16" key="1">
    <citation type="journal article" date="2013" name="Genome Announc.">
        <title>Draft Genome Sequence of an Alphaproteobacterium, Caenispirillum salinarum AK4(T), Isolated from a Solar Saltern.</title>
        <authorList>
            <person name="Khatri I."/>
            <person name="Singh A."/>
            <person name="Korpole S."/>
            <person name="Pinnaka A.K."/>
            <person name="Subramanian S."/>
        </authorList>
    </citation>
    <scope>NUCLEOTIDE SEQUENCE [LARGE SCALE GENOMIC DNA]</scope>
    <source>
        <strain evidence="15 16">AK4</strain>
    </source>
</reference>
<evidence type="ECO:0000256" key="1">
    <source>
        <dbReference type="ARBA" id="ARBA00000085"/>
    </source>
</evidence>
<dbReference type="Pfam" id="PF13426">
    <property type="entry name" value="PAS_9"/>
    <property type="match status" value="1"/>
</dbReference>
<comment type="subcellular location">
    <subcellularLocation>
        <location evidence="2">Cell membrane</location>
        <topology evidence="2">Multi-pass membrane protein</topology>
    </subcellularLocation>
</comment>
<dbReference type="SMART" id="SM00388">
    <property type="entry name" value="HisKA"/>
    <property type="match status" value="1"/>
</dbReference>
<dbReference type="Proteomes" id="UP000009881">
    <property type="component" value="Unassembled WGS sequence"/>
</dbReference>
<evidence type="ECO:0000256" key="10">
    <source>
        <dbReference type="ARBA" id="ARBA00023136"/>
    </source>
</evidence>
<keyword evidence="10 11" id="KW-0472">Membrane</keyword>
<dbReference type="STRING" id="1238182.C882_3348"/>
<dbReference type="SMART" id="SM00086">
    <property type="entry name" value="PAC"/>
    <property type="match status" value="1"/>
</dbReference>
<evidence type="ECO:0000256" key="5">
    <source>
        <dbReference type="ARBA" id="ARBA00022553"/>
    </source>
</evidence>
<evidence type="ECO:0000256" key="11">
    <source>
        <dbReference type="SAM" id="Phobius"/>
    </source>
</evidence>
<evidence type="ECO:0000256" key="6">
    <source>
        <dbReference type="ARBA" id="ARBA00022679"/>
    </source>
</evidence>
<dbReference type="Gene3D" id="3.30.565.10">
    <property type="entry name" value="Histidine kinase-like ATPase, C-terminal domain"/>
    <property type="match status" value="1"/>
</dbReference>
<evidence type="ECO:0000313" key="15">
    <source>
        <dbReference type="EMBL" id="EKV26017.1"/>
    </source>
</evidence>
<dbReference type="InterPro" id="IPR003661">
    <property type="entry name" value="HisK_dim/P_dom"/>
</dbReference>
<evidence type="ECO:0000259" key="13">
    <source>
        <dbReference type="PROSITE" id="PS50112"/>
    </source>
</evidence>
<dbReference type="CDD" id="cd00130">
    <property type="entry name" value="PAS"/>
    <property type="match status" value="1"/>
</dbReference>
<dbReference type="Gene3D" id="1.10.287.130">
    <property type="match status" value="1"/>
</dbReference>
<dbReference type="InterPro" id="IPR000014">
    <property type="entry name" value="PAS"/>
</dbReference>
<dbReference type="GO" id="GO:0005886">
    <property type="term" value="C:plasma membrane"/>
    <property type="evidence" value="ECO:0007669"/>
    <property type="project" value="UniProtKB-SubCell"/>
</dbReference>
<dbReference type="SMART" id="SM00091">
    <property type="entry name" value="PAS"/>
    <property type="match status" value="1"/>
</dbReference>
<dbReference type="InterPro" id="IPR001610">
    <property type="entry name" value="PAC"/>
</dbReference>
<dbReference type="PRINTS" id="PR00344">
    <property type="entry name" value="BCTRLSENSOR"/>
</dbReference>
<dbReference type="InterPro" id="IPR005467">
    <property type="entry name" value="His_kinase_dom"/>
</dbReference>
<feature type="transmembrane region" description="Helical" evidence="11">
    <location>
        <begin position="177"/>
        <end position="197"/>
    </location>
</feature>
<feature type="transmembrane region" description="Helical" evidence="11">
    <location>
        <begin position="94"/>
        <end position="113"/>
    </location>
</feature>
<dbReference type="SUPFAM" id="SSF55785">
    <property type="entry name" value="PYP-like sensor domain (PAS domain)"/>
    <property type="match status" value="1"/>
</dbReference>
<keyword evidence="4" id="KW-1003">Cell membrane</keyword>
<keyword evidence="16" id="KW-1185">Reference proteome</keyword>
<dbReference type="NCBIfam" id="TIGR00229">
    <property type="entry name" value="sensory_box"/>
    <property type="match status" value="1"/>
</dbReference>
<dbReference type="PROSITE" id="PS50112">
    <property type="entry name" value="PAS"/>
    <property type="match status" value="1"/>
</dbReference>
<feature type="transmembrane region" description="Helical" evidence="11">
    <location>
        <begin position="203"/>
        <end position="226"/>
    </location>
</feature>
<sequence length="595" mass="63670">MWVGAFAATFHTGVSVAVAAGIATGNTAEYILAWAVLRTGLSGRTVTLTRVPEILVLAVAAALAPSVAALAGTASLCLGGVAPWEAFASIVTTYWLGDSAGILMVAPFLIAWARASERTRRLPELALACIVAAGASAVVFSDLLSLSADDHVFAYAIFPFIIWGALRHGVRGAATIALVVAVPAVVATAQGLGLFARPDQTESLVLLQSFMTVTVLTGLITAAAVSERDEAARQARLLSHAVEQSATSVMVTDPDGHLVYVNPAFTGLTGYALEDVAGQTPRFLKSGHTPREEYEALWRAVKAGETWRGEFLNRTSDGGTVWEAATISPVREADGHISHLVATKEDITERKRQENDLRRALTQHARAKREMERIAYAVTHTLQEPLRAIGGFTQLLERRYGDRLDETGRGYLTHVRAGTARMSRLFRDLMDYALIDEPTAPDGPVDLNETVATAIGNSRAGGAVTVSGPLPVVRGHAGQMRMVFQHLIDNGMAYAKPGEPPDIHIEARAEGAGWRVTVRDAGIGINSTFHNKLFVLFSRLHTDDEIAGSGVGLAYCRRVLERQGGRIWLDSVPGHGTSVHLWLPDGRTDPEATSA</sequence>
<keyword evidence="9 11" id="KW-1133">Transmembrane helix</keyword>
<evidence type="ECO:0000313" key="16">
    <source>
        <dbReference type="Proteomes" id="UP000009881"/>
    </source>
</evidence>
<comment type="catalytic activity">
    <reaction evidence="1">
        <text>ATP + protein L-histidine = ADP + protein N-phospho-L-histidine.</text>
        <dbReference type="EC" id="2.7.13.3"/>
    </reaction>
</comment>
<feature type="domain" description="Histidine kinase" evidence="12">
    <location>
        <begin position="377"/>
        <end position="587"/>
    </location>
</feature>
<proteinExistence type="predicted"/>
<keyword evidence="5" id="KW-0597">Phosphoprotein</keyword>
<dbReference type="SUPFAM" id="SSF47384">
    <property type="entry name" value="Homodimeric domain of signal transducing histidine kinase"/>
    <property type="match status" value="1"/>
</dbReference>
<dbReference type="Gene3D" id="3.30.450.20">
    <property type="entry name" value="PAS domain"/>
    <property type="match status" value="1"/>
</dbReference>
<keyword evidence="6" id="KW-0808">Transferase</keyword>
<dbReference type="SMART" id="SM00387">
    <property type="entry name" value="HATPase_c"/>
    <property type="match status" value="1"/>
</dbReference>
<evidence type="ECO:0000256" key="4">
    <source>
        <dbReference type="ARBA" id="ARBA00022475"/>
    </source>
</evidence>
<keyword evidence="8" id="KW-0418">Kinase</keyword>
<dbReference type="Pfam" id="PF00512">
    <property type="entry name" value="HisKA"/>
    <property type="match status" value="1"/>
</dbReference>